<feature type="region of interest" description="Disordered" evidence="1">
    <location>
        <begin position="240"/>
        <end position="401"/>
    </location>
</feature>
<feature type="compositionally biased region" description="Basic and acidic residues" evidence="1">
    <location>
        <begin position="240"/>
        <end position="269"/>
    </location>
</feature>
<name>A0A164SA84_9AGAM</name>
<feature type="region of interest" description="Disordered" evidence="1">
    <location>
        <begin position="1"/>
        <end position="47"/>
    </location>
</feature>
<feature type="compositionally biased region" description="Polar residues" evidence="1">
    <location>
        <begin position="31"/>
        <end position="47"/>
    </location>
</feature>
<feature type="compositionally biased region" description="Polar residues" evidence="1">
    <location>
        <begin position="60"/>
        <end position="79"/>
    </location>
</feature>
<feature type="region of interest" description="Disordered" evidence="1">
    <location>
        <begin position="60"/>
        <end position="99"/>
    </location>
</feature>
<evidence type="ECO:0000256" key="1">
    <source>
        <dbReference type="SAM" id="MobiDB-lite"/>
    </source>
</evidence>
<dbReference type="AlphaFoldDB" id="A0A164SA84"/>
<dbReference type="EMBL" id="KV419416">
    <property type="protein sequence ID" value="KZS91286.1"/>
    <property type="molecule type" value="Genomic_DNA"/>
</dbReference>
<reference evidence="2 3" key="1">
    <citation type="journal article" date="2016" name="Mol. Biol. Evol.">
        <title>Comparative Genomics of Early-Diverging Mushroom-Forming Fungi Provides Insights into the Origins of Lignocellulose Decay Capabilities.</title>
        <authorList>
            <person name="Nagy L.G."/>
            <person name="Riley R."/>
            <person name="Tritt A."/>
            <person name="Adam C."/>
            <person name="Daum C."/>
            <person name="Floudas D."/>
            <person name="Sun H."/>
            <person name="Yadav J.S."/>
            <person name="Pangilinan J."/>
            <person name="Larsson K.H."/>
            <person name="Matsuura K."/>
            <person name="Barry K."/>
            <person name="Labutti K."/>
            <person name="Kuo R."/>
            <person name="Ohm R.A."/>
            <person name="Bhattacharya S.S."/>
            <person name="Shirouzu T."/>
            <person name="Yoshinaga Y."/>
            <person name="Martin F.M."/>
            <person name="Grigoriev I.V."/>
            <person name="Hibbett D.S."/>
        </authorList>
    </citation>
    <scope>NUCLEOTIDE SEQUENCE [LARGE SCALE GENOMIC DNA]</scope>
    <source>
        <strain evidence="2 3">HHB9708</strain>
    </source>
</reference>
<feature type="compositionally biased region" description="Low complexity" evidence="1">
    <location>
        <begin position="344"/>
        <end position="372"/>
    </location>
</feature>
<evidence type="ECO:0008006" key="4">
    <source>
        <dbReference type="Google" id="ProtNLM"/>
    </source>
</evidence>
<gene>
    <name evidence="2" type="ORF">SISNIDRAFT_456898</name>
</gene>
<feature type="compositionally biased region" description="Basic and acidic residues" evidence="1">
    <location>
        <begin position="174"/>
        <end position="185"/>
    </location>
</feature>
<evidence type="ECO:0000313" key="3">
    <source>
        <dbReference type="Proteomes" id="UP000076722"/>
    </source>
</evidence>
<feature type="compositionally biased region" description="Acidic residues" evidence="1">
    <location>
        <begin position="283"/>
        <end position="293"/>
    </location>
</feature>
<protein>
    <recommendedName>
        <fullName evidence="4">C2H2-type domain-containing protein</fullName>
    </recommendedName>
</protein>
<sequence>MFSRLFARKQTETSAETPTTETADATRGEMVSQTSLNPSFKPTSPINVANRALPSSIQLLPRPLSQTPDSPTLHSHVSPPQSPMIHDRGSPNPSEASESTVVTSASLLALLNSVPPKTLHTFLTSRLHSLTPSELLTLSHILAELEPPPKLHCVRCHKTYVEVENDDRSCLVPHDDDSTEVERAGTRTSKRSSNARTGTTVSRYETYWGCCGQTVEGEGEQGPPSGWCYEGRHTTDIRRAKFRHDATPDDDKLKSCARRRCFDPPESSRARRGRKRSRTVAEGENDGADENQAEDVPMMDIKSTRRPSPSPSAVSVRSTRSRRRASPARSVGSTQSEAPPKPSKPVSKAAAMKPRARSKSVSASSRSGPKSKQGLAATIESSGVLEDGMNVSNRKRRKVST</sequence>
<evidence type="ECO:0000313" key="2">
    <source>
        <dbReference type="EMBL" id="KZS91286.1"/>
    </source>
</evidence>
<proteinExistence type="predicted"/>
<dbReference type="Proteomes" id="UP000076722">
    <property type="component" value="Unassembled WGS sequence"/>
</dbReference>
<feature type="region of interest" description="Disordered" evidence="1">
    <location>
        <begin position="174"/>
        <end position="197"/>
    </location>
</feature>
<dbReference type="OrthoDB" id="3245731at2759"/>
<keyword evidence="3" id="KW-1185">Reference proteome</keyword>
<feature type="compositionally biased region" description="Low complexity" evidence="1">
    <location>
        <begin position="12"/>
        <end position="25"/>
    </location>
</feature>
<accession>A0A164SA84</accession>
<organism evidence="2 3">
    <name type="scientific">Sistotremastrum niveocremeum HHB9708</name>
    <dbReference type="NCBI Taxonomy" id="1314777"/>
    <lineage>
        <taxon>Eukaryota</taxon>
        <taxon>Fungi</taxon>
        <taxon>Dikarya</taxon>
        <taxon>Basidiomycota</taxon>
        <taxon>Agaricomycotina</taxon>
        <taxon>Agaricomycetes</taxon>
        <taxon>Sistotremastrales</taxon>
        <taxon>Sistotremastraceae</taxon>
        <taxon>Sertulicium</taxon>
        <taxon>Sertulicium niveocremeum</taxon>
    </lineage>
</organism>